<dbReference type="Proteomes" id="UP000509684">
    <property type="component" value="Chromosome"/>
</dbReference>
<dbReference type="Pfam" id="PF09709">
    <property type="entry name" value="Cas_Csd1"/>
    <property type="match status" value="1"/>
</dbReference>
<reference evidence="1 2" key="1">
    <citation type="journal article" date="2019" name="Microbiome">
        <title>Annotated bacterial chromosomes from frame-shift-corrected long-read metagenomic data.</title>
        <authorList>
            <person name="Arumugam K."/>
            <person name="Bagci C."/>
            <person name="Bessarab I."/>
            <person name="Beier S."/>
            <person name="Buchfink B."/>
            <person name="Gorska A."/>
            <person name="Qiu G."/>
            <person name="Huson D.H."/>
            <person name="Williams R.B.H."/>
        </authorList>
    </citation>
    <scope>NUCLEOTIDE SEQUENCE [LARGE SCALE GENOMIC DNA]</scope>
    <source>
        <strain evidence="1">SSA1</strain>
    </source>
</reference>
<gene>
    <name evidence="1" type="primary">cas8c</name>
    <name evidence="1" type="ORF">HWD57_20210</name>
</gene>
<name>A0A7D5SAD5_9PROT</name>
<dbReference type="NCBIfam" id="TIGR01863">
    <property type="entry name" value="cas_Csd1"/>
    <property type="match status" value="1"/>
</dbReference>
<evidence type="ECO:0000313" key="2">
    <source>
        <dbReference type="Proteomes" id="UP000509684"/>
    </source>
</evidence>
<sequence>MLHTLRQYGEKLGGEPGFKSREIRWCIHLSEAGNLLNIVPLGDGKSGVQVERCPDMHAMNSGGKAHFLVETAQTIARHFKPDETHEKIASGESRHLFYVTMLTQAAHEVISLQAAAKLLADTAAREALRLMMVEKRVKPADWVTWQIGQSDPCAQADVQIWWRTWRQLDLHGNDGNLPNMAGQMVCLLTGESVQPLLTQPKVTGLAGVGGLAMGDVVVGFDKAAFRSFGLEKSSNAAMGATAAQQYVDAINHLIKEQQEATRKNPSRRTSALMVYWFRDRIPPEDDPFAMLFGMQTEEQQTASALGQARKLLQAIRTGERAQLGHNHYYAMTLSGASGRVMVRDWMEGQFAQLLASIEAWFSDLSIAHRESDERLAPDPKFLAVGGALVRELKDLPASTTATLWRAAVTRQAIPQTLMAQALDRFRSALIKDETFNHARMGLIKAYFVRKSSAGDQHMKPYLNPDHPDPAYHCGRLLAVLARLQHAALGDVGAGVVQRFYPAASTAPGLTLGRLVGNARNHLGKLDGGLSFWYEQLIGEVMSRLGDSLPRTLDLEGQGLFALGYYQQLAALRSSKKDAQDDKQNGE</sequence>
<dbReference type="EMBL" id="CP058708">
    <property type="protein sequence ID" value="QLH51856.1"/>
    <property type="molecule type" value="Genomic_DNA"/>
</dbReference>
<dbReference type="InterPro" id="IPR010144">
    <property type="entry name" value="CRISPR-assoc_prot_Csd1-typ"/>
</dbReference>
<dbReference type="AlphaFoldDB" id="A0A7D5SAD5"/>
<protein>
    <submittedName>
        <fullName evidence="1">Type I-C CRISPR-associated protein Cas8c/Csd1</fullName>
    </submittedName>
</protein>
<dbReference type="KEGG" id="acog:HWD57_20210"/>
<accession>A0A7D5SAD5</accession>
<organism evidence="1 2">
    <name type="scientific">Candidatus Accumulibacter cognatus</name>
    <dbReference type="NCBI Taxonomy" id="2954383"/>
    <lineage>
        <taxon>Bacteria</taxon>
        <taxon>Pseudomonadati</taxon>
        <taxon>Pseudomonadota</taxon>
        <taxon>Betaproteobacteria</taxon>
        <taxon>Candidatus Accumulibacter</taxon>
    </lineage>
</organism>
<evidence type="ECO:0000313" key="1">
    <source>
        <dbReference type="EMBL" id="QLH51856.1"/>
    </source>
</evidence>
<proteinExistence type="predicted"/>